<feature type="region of interest" description="Disordered" evidence="1">
    <location>
        <begin position="30"/>
        <end position="100"/>
    </location>
</feature>
<sequence length="442" mass="50717">MIVCFLLLIYSFALTSGGGPPRPFIYWSTDPSVQPQPSSPGRNNTHTATNDLHRGTTNFHRPSNSRDGNFTADDTQPNDFSLFAHQPPMSTNISPGGASQPSLFQADSFAPSQHAVPYYPHSYAYSATDYDPFRYGTNSAATSGVNFYDPGKFQAPLHYAQGSTRMFSTHPTLDLVTPNVHMNPVNYVWPHGTNIPHGASTSGATERAESSTRNATSSYNQERNEYRTKENFKKGALVQIENTKRENNKVIREEDKVWFEAEVLDVFEKGYLVKFIQNGKEQKRVKYPGYIFNVDGSNYDVFKKGDTVNIVEYEGNDKNWFEAKVFQIQYKKAYRVKLIEYGALHDKIFVRTHDRVRKIENKNTIYTFNQYEKVEMLKNRNIDGKEIWIEAKVLRKDGGQYQVETTSPLNDQIIFLVYPFGLRKMKKKMHGLEHEPSEFWNR</sequence>
<evidence type="ECO:0000256" key="1">
    <source>
        <dbReference type="SAM" id="MobiDB-lite"/>
    </source>
</evidence>
<reference evidence="4" key="1">
    <citation type="submission" date="2016-11" db="UniProtKB">
        <authorList>
            <consortium name="WormBaseParasite"/>
        </authorList>
    </citation>
    <scope>IDENTIFICATION</scope>
</reference>
<dbReference type="Proteomes" id="UP000095281">
    <property type="component" value="Unplaced"/>
</dbReference>
<name>A0A1I8B2J6_MELHA</name>
<evidence type="ECO:0000313" key="3">
    <source>
        <dbReference type="Proteomes" id="UP000095281"/>
    </source>
</evidence>
<feature type="compositionally biased region" description="Polar residues" evidence="1">
    <location>
        <begin position="88"/>
        <end position="100"/>
    </location>
</feature>
<protein>
    <submittedName>
        <fullName evidence="4">Tudor domain-containing protein</fullName>
    </submittedName>
</protein>
<feature type="compositionally biased region" description="Polar residues" evidence="1">
    <location>
        <begin position="211"/>
        <end position="221"/>
    </location>
</feature>
<feature type="compositionally biased region" description="Polar residues" evidence="1">
    <location>
        <begin position="30"/>
        <end position="79"/>
    </location>
</feature>
<proteinExistence type="predicted"/>
<keyword evidence="3" id="KW-1185">Reference proteome</keyword>
<evidence type="ECO:0000256" key="2">
    <source>
        <dbReference type="SAM" id="SignalP"/>
    </source>
</evidence>
<feature type="chain" id="PRO_5009315359" evidence="2">
    <location>
        <begin position="18"/>
        <end position="442"/>
    </location>
</feature>
<accession>A0A1I8B2J6</accession>
<dbReference type="WBParaSite" id="MhA1_Contig127.frz3.gene42">
    <property type="protein sequence ID" value="MhA1_Contig127.frz3.gene42"/>
    <property type="gene ID" value="MhA1_Contig127.frz3.gene42"/>
</dbReference>
<feature type="signal peptide" evidence="2">
    <location>
        <begin position="1"/>
        <end position="17"/>
    </location>
</feature>
<keyword evidence="2" id="KW-0732">Signal</keyword>
<feature type="region of interest" description="Disordered" evidence="1">
    <location>
        <begin position="197"/>
        <end position="225"/>
    </location>
</feature>
<organism evidence="3 4">
    <name type="scientific">Meloidogyne hapla</name>
    <name type="common">Root-knot nematode worm</name>
    <dbReference type="NCBI Taxonomy" id="6305"/>
    <lineage>
        <taxon>Eukaryota</taxon>
        <taxon>Metazoa</taxon>
        <taxon>Ecdysozoa</taxon>
        <taxon>Nematoda</taxon>
        <taxon>Chromadorea</taxon>
        <taxon>Rhabditida</taxon>
        <taxon>Tylenchina</taxon>
        <taxon>Tylenchomorpha</taxon>
        <taxon>Tylenchoidea</taxon>
        <taxon>Meloidogynidae</taxon>
        <taxon>Meloidogyninae</taxon>
        <taxon>Meloidogyne</taxon>
    </lineage>
</organism>
<dbReference type="AlphaFoldDB" id="A0A1I8B2J6"/>
<evidence type="ECO:0000313" key="4">
    <source>
        <dbReference type="WBParaSite" id="MhA1_Contig127.frz3.gene42"/>
    </source>
</evidence>